<dbReference type="PROSITE" id="PS51142">
    <property type="entry name" value="NAS"/>
    <property type="match status" value="1"/>
</dbReference>
<proteinExistence type="inferred from homology"/>
<evidence type="ECO:0000313" key="4">
    <source>
        <dbReference type="EMBL" id="KAK0619200.1"/>
    </source>
</evidence>
<reference evidence="4" key="1">
    <citation type="submission" date="2023-06" db="EMBL/GenBank/DDBJ databases">
        <title>Genome-scale phylogeny and comparative genomics of the fungal order Sordariales.</title>
        <authorList>
            <consortium name="Lawrence Berkeley National Laboratory"/>
            <person name="Hensen N."/>
            <person name="Bonometti L."/>
            <person name="Westerberg I."/>
            <person name="Brannstrom I.O."/>
            <person name="Guillou S."/>
            <person name="Cros-Aarteil S."/>
            <person name="Calhoun S."/>
            <person name="Haridas S."/>
            <person name="Kuo A."/>
            <person name="Mondo S."/>
            <person name="Pangilinan J."/>
            <person name="Riley R."/>
            <person name="Labutti K."/>
            <person name="Andreopoulos B."/>
            <person name="Lipzen A."/>
            <person name="Chen C."/>
            <person name="Yanf M."/>
            <person name="Daum C."/>
            <person name="Ng V."/>
            <person name="Clum A."/>
            <person name="Steindorff A."/>
            <person name="Ohm R."/>
            <person name="Martin F."/>
            <person name="Silar P."/>
            <person name="Natvig D."/>
            <person name="Lalanne C."/>
            <person name="Gautier V."/>
            <person name="Ament-Velasquez S.L."/>
            <person name="Kruys A."/>
            <person name="Hutchinson M.I."/>
            <person name="Powell A.J."/>
            <person name="Barry K."/>
            <person name="Miller A.N."/>
            <person name="Grigoriev I.V."/>
            <person name="Debuchy R."/>
            <person name="Gladieux P."/>
            <person name="Thoren M.H."/>
            <person name="Johannesson H."/>
        </authorList>
    </citation>
    <scope>NUCLEOTIDE SEQUENCE</scope>
    <source>
        <strain evidence="4">CBS 606.72</strain>
    </source>
</reference>
<comment type="similarity">
    <text evidence="1">Belongs to the nicotianamine synthase (NAS)-like family.</text>
</comment>
<dbReference type="GO" id="GO:0030418">
    <property type="term" value="P:nicotianamine biosynthetic process"/>
    <property type="evidence" value="ECO:0007669"/>
    <property type="project" value="InterPro"/>
</dbReference>
<name>A0AA39WPW6_9PEZI</name>
<comment type="caution">
    <text evidence="4">The sequence shown here is derived from an EMBL/GenBank/DDBJ whole genome shotgun (WGS) entry which is preliminary data.</text>
</comment>
<dbReference type="Proteomes" id="UP001175000">
    <property type="component" value="Unassembled WGS sequence"/>
</dbReference>
<evidence type="ECO:0000256" key="2">
    <source>
        <dbReference type="ARBA" id="ARBA00022679"/>
    </source>
</evidence>
<protein>
    <submittedName>
        <fullName evidence="4">Nicotianamine synthase</fullName>
    </submittedName>
</protein>
<sequence>MSFFLSWLGLRARKPQEPAHPRNLPSPPDTPDSLSVIDKDEILEDAKTIAFSKTANAVSQQILDTYADLITLPDFYPSQKINGLLGALVPLCCETHDQRVVSQVLENPEIKRILPALRRICSQSESCLESYWADRIMSLGTGPDSVYEALTTFPYYENYEQLAWFELQALRAAKKPKDPVPLKCAFLGSGPLPLSSICLLEQLQQASGAKNQVEIYNVDLDGEAIRRSKELVERLGYKADGMYFIHGCAGSDDIDLSSMDVINLAALVGETQAQKEDIIINVAKQMKIGAIMVVRSARGLRTVLYPELDVQHDSCTEIRQILQPITELHPMNHVVNSAVILRKIDPAVGPEGYSTRNTVGK</sequence>
<gene>
    <name evidence="4" type="ORF">B0T14DRAFT_433132</name>
</gene>
<dbReference type="EMBL" id="JAULSU010000004">
    <property type="protein sequence ID" value="KAK0619200.1"/>
    <property type="molecule type" value="Genomic_DNA"/>
</dbReference>
<accession>A0AA39WPW6</accession>
<dbReference type="AlphaFoldDB" id="A0AA39WPW6"/>
<evidence type="ECO:0000256" key="1">
    <source>
        <dbReference type="ARBA" id="ARBA00007009"/>
    </source>
</evidence>
<dbReference type="SUPFAM" id="SSF53335">
    <property type="entry name" value="S-adenosyl-L-methionine-dependent methyltransferases"/>
    <property type="match status" value="1"/>
</dbReference>
<keyword evidence="2" id="KW-0808">Transferase</keyword>
<dbReference type="GO" id="GO:0030410">
    <property type="term" value="F:nicotianamine synthase activity"/>
    <property type="evidence" value="ECO:0007669"/>
    <property type="project" value="InterPro"/>
</dbReference>
<dbReference type="Gene3D" id="3.40.50.150">
    <property type="entry name" value="Vaccinia Virus protein VP39"/>
    <property type="match status" value="1"/>
</dbReference>
<dbReference type="PANTHER" id="PTHR32266:SF12">
    <property type="entry name" value="NICOTIANAMINE SYNTHASE 3"/>
    <property type="match status" value="1"/>
</dbReference>
<keyword evidence="3" id="KW-0949">S-adenosyl-L-methionine</keyword>
<dbReference type="Pfam" id="PF03059">
    <property type="entry name" value="NAS"/>
    <property type="match status" value="1"/>
</dbReference>
<evidence type="ECO:0000256" key="3">
    <source>
        <dbReference type="ARBA" id="ARBA00022691"/>
    </source>
</evidence>
<dbReference type="InterPro" id="IPR029063">
    <property type="entry name" value="SAM-dependent_MTases_sf"/>
</dbReference>
<organism evidence="4 5">
    <name type="scientific">Immersiella caudata</name>
    <dbReference type="NCBI Taxonomy" id="314043"/>
    <lineage>
        <taxon>Eukaryota</taxon>
        <taxon>Fungi</taxon>
        <taxon>Dikarya</taxon>
        <taxon>Ascomycota</taxon>
        <taxon>Pezizomycotina</taxon>
        <taxon>Sordariomycetes</taxon>
        <taxon>Sordariomycetidae</taxon>
        <taxon>Sordariales</taxon>
        <taxon>Lasiosphaeriaceae</taxon>
        <taxon>Immersiella</taxon>
    </lineage>
</organism>
<keyword evidence="5" id="KW-1185">Reference proteome</keyword>
<dbReference type="InterPro" id="IPR004298">
    <property type="entry name" value="Nicotian_synth"/>
</dbReference>
<evidence type="ECO:0000313" key="5">
    <source>
        <dbReference type="Proteomes" id="UP001175000"/>
    </source>
</evidence>
<dbReference type="PANTHER" id="PTHR32266">
    <property type="entry name" value="NICOTIANAMINE SYNTHASE 3"/>
    <property type="match status" value="1"/>
</dbReference>